<dbReference type="InterPro" id="IPR029060">
    <property type="entry name" value="PIN-like_dom_sf"/>
</dbReference>
<keyword evidence="2 6" id="KW-0540">Nuclease</keyword>
<dbReference type="Proteomes" id="UP001232725">
    <property type="component" value="Unassembled WGS sequence"/>
</dbReference>
<comment type="similarity">
    <text evidence="6">Belongs to the PINc/VapC protein family.</text>
</comment>
<evidence type="ECO:0000256" key="3">
    <source>
        <dbReference type="ARBA" id="ARBA00022723"/>
    </source>
</evidence>
<feature type="binding site" evidence="6">
    <location>
        <position position="92"/>
    </location>
    <ligand>
        <name>Mg(2+)</name>
        <dbReference type="ChEBI" id="CHEBI:18420"/>
    </ligand>
</feature>
<dbReference type="InterPro" id="IPR002716">
    <property type="entry name" value="PIN_dom"/>
</dbReference>
<dbReference type="InterPro" id="IPR022907">
    <property type="entry name" value="VapC_family"/>
</dbReference>
<evidence type="ECO:0000256" key="4">
    <source>
        <dbReference type="ARBA" id="ARBA00022801"/>
    </source>
</evidence>
<proteinExistence type="inferred from homology"/>
<dbReference type="Gene3D" id="3.40.50.1010">
    <property type="entry name" value="5'-nuclease"/>
    <property type="match status" value="1"/>
</dbReference>
<evidence type="ECO:0000256" key="2">
    <source>
        <dbReference type="ARBA" id="ARBA00022722"/>
    </source>
</evidence>
<dbReference type="HAMAP" id="MF_00265">
    <property type="entry name" value="VapC_Nob1"/>
    <property type="match status" value="1"/>
</dbReference>
<keyword evidence="5 6" id="KW-0460">Magnesium</keyword>
<sequence length="126" mass="13752">MIVLDASFVIAVLNPGDPHHHQAVSLMSSTREELFIHTLTLAEILVGAARVGREGELRRDLTGLGIRTAQLGPDEPELLARVRVQHGLKMPDSCVLATSIHLSAPLVTFDQKLATEAERLGLLFRN</sequence>
<dbReference type="EC" id="3.1.-.-" evidence="6"/>
<keyword evidence="9" id="KW-1185">Reference proteome</keyword>
<keyword evidence="3 6" id="KW-0479">Metal-binding</keyword>
<feature type="domain" description="PIN" evidence="7">
    <location>
        <begin position="2"/>
        <end position="114"/>
    </location>
</feature>
<comment type="function">
    <text evidence="6">Toxic component of a toxin-antitoxin (TA) system. An RNase.</text>
</comment>
<dbReference type="SUPFAM" id="SSF88723">
    <property type="entry name" value="PIN domain-like"/>
    <property type="match status" value="1"/>
</dbReference>
<protein>
    <recommendedName>
        <fullName evidence="6">Ribonuclease VapC</fullName>
        <shortName evidence="6">RNase VapC</shortName>
        <ecNumber evidence="6">3.1.-.-</ecNumber>
    </recommendedName>
    <alternativeName>
        <fullName evidence="6">Toxin VapC</fullName>
    </alternativeName>
</protein>
<comment type="cofactor">
    <cofactor evidence="6">
        <name>Mg(2+)</name>
        <dbReference type="ChEBI" id="CHEBI:18420"/>
    </cofactor>
</comment>
<dbReference type="RefSeq" id="WP_305996392.1">
    <property type="nucleotide sequence ID" value="NZ_JAVALS010000005.1"/>
</dbReference>
<dbReference type="CDD" id="cd09873">
    <property type="entry name" value="PIN_Pae0151-like"/>
    <property type="match status" value="1"/>
</dbReference>
<evidence type="ECO:0000256" key="6">
    <source>
        <dbReference type="HAMAP-Rule" id="MF_00265"/>
    </source>
</evidence>
<feature type="binding site" evidence="6">
    <location>
        <position position="5"/>
    </location>
    <ligand>
        <name>Mg(2+)</name>
        <dbReference type="ChEBI" id="CHEBI:18420"/>
    </ligand>
</feature>
<dbReference type="InterPro" id="IPR044153">
    <property type="entry name" value="PIN_Pae0151-like"/>
</dbReference>
<evidence type="ECO:0000256" key="1">
    <source>
        <dbReference type="ARBA" id="ARBA00022649"/>
    </source>
</evidence>
<keyword evidence="4 6" id="KW-0378">Hydrolase</keyword>
<comment type="caution">
    <text evidence="8">The sequence shown here is derived from an EMBL/GenBank/DDBJ whole genome shotgun (WGS) entry which is preliminary data.</text>
</comment>
<dbReference type="Pfam" id="PF01850">
    <property type="entry name" value="PIN"/>
    <property type="match status" value="1"/>
</dbReference>
<organism evidence="8 9">
    <name type="scientific">Arthrobacter horti</name>
    <dbReference type="NCBI Taxonomy" id="3068273"/>
    <lineage>
        <taxon>Bacteria</taxon>
        <taxon>Bacillati</taxon>
        <taxon>Actinomycetota</taxon>
        <taxon>Actinomycetes</taxon>
        <taxon>Micrococcales</taxon>
        <taxon>Micrococcaceae</taxon>
        <taxon>Arthrobacter</taxon>
    </lineage>
</organism>
<name>A0ABT9IP32_9MICC</name>
<dbReference type="EMBL" id="JAVALS010000005">
    <property type="protein sequence ID" value="MDP5227340.1"/>
    <property type="molecule type" value="Genomic_DNA"/>
</dbReference>
<gene>
    <name evidence="6" type="primary">vapC</name>
    <name evidence="8" type="ORF">Q9R02_09275</name>
</gene>
<accession>A0ABT9IP32</accession>
<evidence type="ECO:0000259" key="7">
    <source>
        <dbReference type="Pfam" id="PF01850"/>
    </source>
</evidence>
<evidence type="ECO:0000313" key="8">
    <source>
        <dbReference type="EMBL" id="MDP5227340.1"/>
    </source>
</evidence>
<evidence type="ECO:0000256" key="5">
    <source>
        <dbReference type="ARBA" id="ARBA00022842"/>
    </source>
</evidence>
<keyword evidence="6" id="KW-0800">Toxin</keyword>
<reference evidence="8 9" key="1">
    <citation type="submission" date="2023-08" db="EMBL/GenBank/DDBJ databases">
        <title>Arthrobacter horti sp. nov., isolated from forest soil.</title>
        <authorList>
            <person name="Park M."/>
        </authorList>
    </citation>
    <scope>NUCLEOTIDE SEQUENCE [LARGE SCALE GENOMIC DNA]</scope>
    <source>
        <strain evidence="8 9">YJM1</strain>
    </source>
</reference>
<keyword evidence="1 6" id="KW-1277">Toxin-antitoxin system</keyword>
<evidence type="ECO:0000313" key="9">
    <source>
        <dbReference type="Proteomes" id="UP001232725"/>
    </source>
</evidence>